<feature type="compositionally biased region" description="Polar residues" evidence="1">
    <location>
        <begin position="47"/>
        <end position="64"/>
    </location>
</feature>
<dbReference type="AlphaFoldDB" id="A0A1I7WDR4"/>
<dbReference type="Proteomes" id="UP000095283">
    <property type="component" value="Unplaced"/>
</dbReference>
<feature type="region of interest" description="Disordered" evidence="1">
    <location>
        <begin position="132"/>
        <end position="158"/>
    </location>
</feature>
<evidence type="ECO:0000313" key="3">
    <source>
        <dbReference type="WBParaSite" id="Hba_03079"/>
    </source>
</evidence>
<dbReference type="WBParaSite" id="Hba_03079">
    <property type="protein sequence ID" value="Hba_03079"/>
    <property type="gene ID" value="Hba_03079"/>
</dbReference>
<reference evidence="3" key="1">
    <citation type="submission" date="2016-11" db="UniProtKB">
        <authorList>
            <consortium name="WormBaseParasite"/>
        </authorList>
    </citation>
    <scope>IDENTIFICATION</scope>
</reference>
<sequence length="158" mass="17366">MIVMAQSANDGGVSLLPKEEGNDQERSILISLGLDYNNSLDLRDSPEASTSPENVPVNSQSTPEGSRPAADRYTPGKVRVFIRCTAVMCRRGALWRWHGLCGLRSALSIGGRTATRCHSLYDAQYYRARHMSQGAPEEELEQRGRHFSSDKSKGGQIA</sequence>
<name>A0A1I7WDR4_HETBA</name>
<feature type="compositionally biased region" description="Basic and acidic residues" evidence="1">
    <location>
        <begin position="141"/>
        <end position="158"/>
    </location>
</feature>
<accession>A0A1I7WDR4</accession>
<feature type="region of interest" description="Disordered" evidence="1">
    <location>
        <begin position="41"/>
        <end position="71"/>
    </location>
</feature>
<keyword evidence="2" id="KW-1185">Reference proteome</keyword>
<evidence type="ECO:0000256" key="1">
    <source>
        <dbReference type="SAM" id="MobiDB-lite"/>
    </source>
</evidence>
<proteinExistence type="predicted"/>
<evidence type="ECO:0000313" key="2">
    <source>
        <dbReference type="Proteomes" id="UP000095283"/>
    </source>
</evidence>
<feature type="region of interest" description="Disordered" evidence="1">
    <location>
        <begin position="1"/>
        <end position="20"/>
    </location>
</feature>
<organism evidence="2 3">
    <name type="scientific">Heterorhabditis bacteriophora</name>
    <name type="common">Entomopathogenic nematode worm</name>
    <dbReference type="NCBI Taxonomy" id="37862"/>
    <lineage>
        <taxon>Eukaryota</taxon>
        <taxon>Metazoa</taxon>
        <taxon>Ecdysozoa</taxon>
        <taxon>Nematoda</taxon>
        <taxon>Chromadorea</taxon>
        <taxon>Rhabditida</taxon>
        <taxon>Rhabditina</taxon>
        <taxon>Rhabditomorpha</taxon>
        <taxon>Strongyloidea</taxon>
        <taxon>Heterorhabditidae</taxon>
        <taxon>Heterorhabditis</taxon>
    </lineage>
</organism>
<protein>
    <submittedName>
        <fullName evidence="3">Pecanex-like protein</fullName>
    </submittedName>
</protein>